<feature type="signal peptide" evidence="5">
    <location>
        <begin position="1"/>
        <end position="24"/>
    </location>
</feature>
<dbReference type="Gene3D" id="2.40.30.170">
    <property type="match status" value="1"/>
</dbReference>
<dbReference type="NCBIfam" id="TIGR01730">
    <property type="entry name" value="RND_mfp"/>
    <property type="match status" value="1"/>
</dbReference>
<evidence type="ECO:0000256" key="5">
    <source>
        <dbReference type="SAM" id="SignalP"/>
    </source>
</evidence>
<dbReference type="EMBL" id="JAASQI010000004">
    <property type="protein sequence ID" value="NIJ58126.1"/>
    <property type="molecule type" value="Genomic_DNA"/>
</dbReference>
<keyword evidence="5" id="KW-0732">Signal</keyword>
<feature type="domain" description="Multidrug resistance protein MdtA-like alpha-helical hairpin" evidence="6">
    <location>
        <begin position="110"/>
        <end position="179"/>
    </location>
</feature>
<feature type="region of interest" description="Disordered" evidence="4">
    <location>
        <begin position="376"/>
        <end position="404"/>
    </location>
</feature>
<evidence type="ECO:0000259" key="8">
    <source>
        <dbReference type="Pfam" id="PF25944"/>
    </source>
</evidence>
<sequence length="404" mass="42508">MQISSSLRALFVGMSLLATLGVAACSDESNGQSAGGRPAMPPSQVSVVTVQAEAIPITNELPGRITPTRIAEVRPRVSGIVIERVFTQGSNVKEGDVLYRIDPQPFRLQVESAKATMARAEASQLQARQQADRAKELQARNVASQQTLDNSVAALAQSNADVAAAKAALSTAELNLQYANVTAPISGRIGRALITEGALVGTGVGDVLATIQQLDPIYADFTQSVNELLDLRRAAQAGRIVGANETEAPVRLLYDDGTPYRHIGRLLFSEATVDATTGQVTMRGQFPNPDGELLPGMYVRIQIEQGVEQDAIAVPQQALQRDTGGQALVYVVGANNVVEVRPVRAGRIVGERWVISEGLKPGEKVVVEGFQKIRPGAPVAPQDWKPGGATAAAAGAPAAAKSGE</sequence>
<evidence type="ECO:0000256" key="2">
    <source>
        <dbReference type="ARBA" id="ARBA00009477"/>
    </source>
</evidence>
<dbReference type="InterPro" id="IPR006143">
    <property type="entry name" value="RND_pump_MFP"/>
</dbReference>
<dbReference type="Pfam" id="PF25967">
    <property type="entry name" value="RND-MFP_C"/>
    <property type="match status" value="1"/>
</dbReference>
<keyword evidence="11" id="KW-1185">Reference proteome</keyword>
<dbReference type="Pfam" id="PF25944">
    <property type="entry name" value="Beta-barrel_RND"/>
    <property type="match status" value="1"/>
</dbReference>
<dbReference type="InterPro" id="IPR058626">
    <property type="entry name" value="MdtA-like_b-barrel"/>
</dbReference>
<name>A0ABX0UYX1_9HYPH</name>
<evidence type="ECO:0000313" key="11">
    <source>
        <dbReference type="Proteomes" id="UP001429580"/>
    </source>
</evidence>
<dbReference type="InterPro" id="IPR058627">
    <property type="entry name" value="MdtA-like_C"/>
</dbReference>
<feature type="domain" description="Multidrug resistance protein MdtA-like barrel-sandwich hybrid" evidence="7">
    <location>
        <begin position="69"/>
        <end position="212"/>
    </location>
</feature>
<reference evidence="10 11" key="1">
    <citation type="submission" date="2020-03" db="EMBL/GenBank/DDBJ databases">
        <title>Genomic Encyclopedia of Type Strains, Phase IV (KMG-IV): sequencing the most valuable type-strain genomes for metagenomic binning, comparative biology and taxonomic classification.</title>
        <authorList>
            <person name="Goeker M."/>
        </authorList>
    </citation>
    <scope>NUCLEOTIDE SEQUENCE [LARGE SCALE GENOMIC DNA]</scope>
    <source>
        <strain evidence="10 11">DSM 103870</strain>
    </source>
</reference>
<evidence type="ECO:0000256" key="1">
    <source>
        <dbReference type="ARBA" id="ARBA00004196"/>
    </source>
</evidence>
<evidence type="ECO:0000259" key="6">
    <source>
        <dbReference type="Pfam" id="PF25876"/>
    </source>
</evidence>
<comment type="similarity">
    <text evidence="2">Belongs to the membrane fusion protein (MFP) (TC 8.A.1) family.</text>
</comment>
<evidence type="ECO:0000256" key="3">
    <source>
        <dbReference type="SAM" id="Coils"/>
    </source>
</evidence>
<dbReference type="InterPro" id="IPR058625">
    <property type="entry name" value="MdtA-like_BSH"/>
</dbReference>
<dbReference type="Gene3D" id="2.40.420.20">
    <property type="match status" value="1"/>
</dbReference>
<dbReference type="Gene3D" id="1.10.287.470">
    <property type="entry name" value="Helix hairpin bin"/>
    <property type="match status" value="1"/>
</dbReference>
<evidence type="ECO:0000256" key="4">
    <source>
        <dbReference type="SAM" id="MobiDB-lite"/>
    </source>
</evidence>
<comment type="subcellular location">
    <subcellularLocation>
        <location evidence="1">Cell envelope</location>
    </subcellularLocation>
</comment>
<accession>A0ABX0UYX1</accession>
<feature type="domain" description="Multidrug resistance protein MdtA-like C-terminal permuted SH3" evidence="9">
    <location>
        <begin position="310"/>
        <end position="372"/>
    </location>
</feature>
<comment type="caution">
    <text evidence="10">The sequence shown here is derived from an EMBL/GenBank/DDBJ whole genome shotgun (WGS) entry which is preliminary data.</text>
</comment>
<evidence type="ECO:0000259" key="7">
    <source>
        <dbReference type="Pfam" id="PF25917"/>
    </source>
</evidence>
<gene>
    <name evidence="10" type="ORF">FHS82_001968</name>
</gene>
<proteinExistence type="inferred from homology"/>
<feature type="compositionally biased region" description="Low complexity" evidence="4">
    <location>
        <begin position="386"/>
        <end position="404"/>
    </location>
</feature>
<keyword evidence="3" id="KW-0175">Coiled coil</keyword>
<dbReference type="SUPFAM" id="SSF111369">
    <property type="entry name" value="HlyD-like secretion proteins"/>
    <property type="match status" value="1"/>
</dbReference>
<dbReference type="PANTHER" id="PTHR30158:SF3">
    <property type="entry name" value="MULTIDRUG EFFLUX PUMP SUBUNIT ACRA-RELATED"/>
    <property type="match status" value="1"/>
</dbReference>
<feature type="domain" description="Multidrug resistance protein MdtA-like beta-barrel" evidence="8">
    <location>
        <begin position="216"/>
        <end position="306"/>
    </location>
</feature>
<dbReference type="PANTHER" id="PTHR30158">
    <property type="entry name" value="ACRA/E-RELATED COMPONENT OF DRUG EFFLUX TRANSPORTER"/>
    <property type="match status" value="1"/>
</dbReference>
<evidence type="ECO:0000313" key="10">
    <source>
        <dbReference type="EMBL" id="NIJ58126.1"/>
    </source>
</evidence>
<dbReference type="Proteomes" id="UP001429580">
    <property type="component" value="Unassembled WGS sequence"/>
</dbReference>
<dbReference type="Pfam" id="PF25876">
    <property type="entry name" value="HH_MFP_RND"/>
    <property type="match status" value="1"/>
</dbReference>
<organism evidence="10 11">
    <name type="scientific">Pseudochelatococcus lubricantis</name>
    <dbReference type="NCBI Taxonomy" id="1538102"/>
    <lineage>
        <taxon>Bacteria</taxon>
        <taxon>Pseudomonadati</taxon>
        <taxon>Pseudomonadota</taxon>
        <taxon>Alphaproteobacteria</taxon>
        <taxon>Hyphomicrobiales</taxon>
        <taxon>Chelatococcaceae</taxon>
        <taxon>Pseudochelatococcus</taxon>
    </lineage>
</organism>
<dbReference type="Gene3D" id="2.40.50.100">
    <property type="match status" value="1"/>
</dbReference>
<feature type="chain" id="PRO_5046954183" evidence="5">
    <location>
        <begin position="25"/>
        <end position="404"/>
    </location>
</feature>
<dbReference type="InterPro" id="IPR058624">
    <property type="entry name" value="MdtA-like_HH"/>
</dbReference>
<evidence type="ECO:0000259" key="9">
    <source>
        <dbReference type="Pfam" id="PF25967"/>
    </source>
</evidence>
<dbReference type="Pfam" id="PF25917">
    <property type="entry name" value="BSH_RND"/>
    <property type="match status" value="1"/>
</dbReference>
<feature type="coiled-coil region" evidence="3">
    <location>
        <begin position="110"/>
        <end position="140"/>
    </location>
</feature>
<dbReference type="RefSeq" id="WP_166951737.1">
    <property type="nucleotide sequence ID" value="NZ_JAASQI010000004.1"/>
</dbReference>
<protein>
    <submittedName>
        <fullName evidence="10">Membrane fusion protein (Multidrug efflux system)</fullName>
    </submittedName>
</protein>